<keyword evidence="2" id="KW-1185">Reference proteome</keyword>
<dbReference type="EMBL" id="CARXXK010000001">
    <property type="protein sequence ID" value="CAI6344922.1"/>
    <property type="molecule type" value="Genomic_DNA"/>
</dbReference>
<proteinExistence type="predicted"/>
<evidence type="ECO:0000313" key="1">
    <source>
        <dbReference type="EMBL" id="CAI6344922.1"/>
    </source>
</evidence>
<dbReference type="AlphaFoldDB" id="A0AAV0VKU3"/>
<protein>
    <recommendedName>
        <fullName evidence="3">Repressor of the inhibitor of the protein kinase</fullName>
    </recommendedName>
</protein>
<dbReference type="Proteomes" id="UP001160148">
    <property type="component" value="Unassembled WGS sequence"/>
</dbReference>
<reference evidence="1 2" key="1">
    <citation type="submission" date="2023-01" db="EMBL/GenBank/DDBJ databases">
        <authorList>
            <person name="Whitehead M."/>
        </authorList>
    </citation>
    <scope>NUCLEOTIDE SEQUENCE [LARGE SCALE GENOMIC DNA]</scope>
</reference>
<evidence type="ECO:0000313" key="2">
    <source>
        <dbReference type="Proteomes" id="UP001160148"/>
    </source>
</evidence>
<comment type="caution">
    <text evidence="1">The sequence shown here is derived from an EMBL/GenBank/DDBJ whole genome shotgun (WGS) entry which is preliminary data.</text>
</comment>
<accession>A0AAV0VKU3</accession>
<gene>
    <name evidence="1" type="ORF">MEUPH1_LOCUS1995</name>
</gene>
<evidence type="ECO:0008006" key="3">
    <source>
        <dbReference type="Google" id="ProtNLM"/>
    </source>
</evidence>
<name>A0AAV0VKU3_9HEMI</name>
<organism evidence="1 2">
    <name type="scientific">Macrosiphum euphorbiae</name>
    <name type="common">potato aphid</name>
    <dbReference type="NCBI Taxonomy" id="13131"/>
    <lineage>
        <taxon>Eukaryota</taxon>
        <taxon>Metazoa</taxon>
        <taxon>Ecdysozoa</taxon>
        <taxon>Arthropoda</taxon>
        <taxon>Hexapoda</taxon>
        <taxon>Insecta</taxon>
        <taxon>Pterygota</taxon>
        <taxon>Neoptera</taxon>
        <taxon>Paraneoptera</taxon>
        <taxon>Hemiptera</taxon>
        <taxon>Sternorrhyncha</taxon>
        <taxon>Aphidomorpha</taxon>
        <taxon>Aphidoidea</taxon>
        <taxon>Aphididae</taxon>
        <taxon>Macrosiphini</taxon>
        <taxon>Macrosiphum</taxon>
    </lineage>
</organism>
<sequence length="123" mass="14354">MELVDFLRISIFIPYIDNFISQLELRFVDHKNIFEGFECLFSIQSSKEELESFNKLLESYTPLIDYNNSTAELMLWKVKLSRFNIVQKTSLEAFLLCDSKIFPNINKLLKMLCTLAVAALESE</sequence>